<feature type="compositionally biased region" description="Low complexity" evidence="1">
    <location>
        <begin position="944"/>
        <end position="959"/>
    </location>
</feature>
<organism evidence="2 3">
    <name type="scientific">Gonium pectorale</name>
    <name type="common">Green alga</name>
    <dbReference type="NCBI Taxonomy" id="33097"/>
    <lineage>
        <taxon>Eukaryota</taxon>
        <taxon>Viridiplantae</taxon>
        <taxon>Chlorophyta</taxon>
        <taxon>core chlorophytes</taxon>
        <taxon>Chlorophyceae</taxon>
        <taxon>CS clade</taxon>
        <taxon>Chlamydomonadales</taxon>
        <taxon>Volvocaceae</taxon>
        <taxon>Gonium</taxon>
    </lineage>
</organism>
<feature type="compositionally biased region" description="Basic residues" evidence="1">
    <location>
        <begin position="667"/>
        <end position="684"/>
    </location>
</feature>
<dbReference type="OrthoDB" id="552043at2759"/>
<feature type="compositionally biased region" description="Gly residues" evidence="1">
    <location>
        <begin position="194"/>
        <end position="204"/>
    </location>
</feature>
<feature type="region of interest" description="Disordered" evidence="1">
    <location>
        <begin position="341"/>
        <end position="360"/>
    </location>
</feature>
<dbReference type="InterPro" id="IPR029787">
    <property type="entry name" value="Nucleotide_cyclase"/>
</dbReference>
<feature type="region of interest" description="Disordered" evidence="1">
    <location>
        <begin position="822"/>
        <end position="905"/>
    </location>
</feature>
<protein>
    <recommendedName>
        <fullName evidence="4">Guanylate cyclase domain-containing protein</fullName>
    </recommendedName>
</protein>
<feature type="region of interest" description="Disordered" evidence="1">
    <location>
        <begin position="655"/>
        <end position="786"/>
    </location>
</feature>
<dbReference type="EMBL" id="LSYV01000051">
    <property type="protein sequence ID" value="KXZ45802.1"/>
    <property type="molecule type" value="Genomic_DNA"/>
</dbReference>
<sequence length="1165" mass="117777">MTAVNRDLSLDVMAAYNDCVRRSLIACNGYECQEQEGNYMIAFARPSEALEWCLMLQEIMMEVAWSPPMLSLPSMHEELHPLTGAVLFRGPRIKAGMYQGVPTKVSPHSTTGRADYFGPLVNRAARYCHAAAQGGQVIVARPLLEEILRELLRDAFVSAERLPAEELPVRAVAVVDNSGVVPPRWCMPQDVGASEGGGTGGNAGGVPPQRRPSPPFYSSSGGGGMTAAERGHARRGSSGLGSGGRNSQQPGRREPLQLLGGANTDGASSPGSVVVMSDRPISTTFAFGDTWTSDASHPLARPSYQRTTPTINLGGRVESITAATAGIASAALAERELALSMPGSASSTSPPLSSETTSAAARAAAEAAASAAAASAAAAITPPPGAEGVTAVAAGGEPGDASFPGFATVEVALHELAEYDIQPASVPRRMRPAVELALQQSRRAADHHHREQVHNQGQLGAAFAGAILSSRPGSRKSGSIATAAAAAAVANMLASPTGGVGGGRRSVDSPWPRGLTAGGSVASAAQLPLQPQALLSPSAAAAGAAGPGPPSGTSPGAAAAGTAAAAATTAAAAAMVRNLMMRGSEPAYLDTSPLPHGALQAELMRGYRARGLGAVRNDSLPTLVPDLEAAARGPSGTAAGGAAGARQRMSLDLGLTSSNHSLGGHTAYHRPHHSLGHRHRRRSSQAHAPPPLQAGASSASRHGHGHGHGQSYGQPGSGHPGHGEYGRGGQGGSSSAAVPRLVASPTSGRPQSSGVAQSLPLGSSPFPHSYHPQPPQWRPSGAASASASAGTAGAAYASATPPLRSTSIRFSAHRMASVVPQAAPQPIPSGGAGYGHAHGHGAPSLPMSYPTQHPQPHYTVISHVPPGGAGASLSSAAAPGPPSPLLHTQLGSGAWRDGGGAHPSNTLQSMESMMSHEHSATFAALWEIATDDGGLRSGSRADCGPHSAAAGASSAAPGRGSLDLGSAAALRYTPDAPRLPAALRGAVERAPHRASFMMLESAPGCLPTLPELCIRRRVGPFKWLWAHELVVEDLGLFRFKGVAGNHAIVTVCTAGTSERKLGSRVKKTKGERVEPGKGLLYRVQLRPADLPATLVPHESLMRTTDALGGAGAAPGADDSGMLDASGPLASPGAGPLTPIEATGAGPGAGPIRSAAGAVGLAITMP</sequence>
<feature type="region of interest" description="Disordered" evidence="1">
    <location>
        <begin position="937"/>
        <end position="959"/>
    </location>
</feature>
<feature type="compositionally biased region" description="Polar residues" evidence="1">
    <location>
        <begin position="744"/>
        <end position="756"/>
    </location>
</feature>
<keyword evidence="3" id="KW-1185">Reference proteome</keyword>
<proteinExistence type="predicted"/>
<name>A0A150G7H8_GONPE</name>
<dbReference type="Gene3D" id="3.30.70.1230">
    <property type="entry name" value="Nucleotide cyclase"/>
    <property type="match status" value="1"/>
</dbReference>
<gene>
    <name evidence="2" type="ORF">GPECTOR_50g596</name>
</gene>
<feature type="region of interest" description="Disordered" evidence="1">
    <location>
        <begin position="184"/>
        <end position="275"/>
    </location>
</feature>
<dbReference type="SUPFAM" id="SSF55073">
    <property type="entry name" value="Nucleotide cyclase"/>
    <property type="match status" value="1"/>
</dbReference>
<feature type="region of interest" description="Disordered" evidence="1">
    <location>
        <begin position="495"/>
        <end position="514"/>
    </location>
</feature>
<feature type="region of interest" description="Disordered" evidence="1">
    <location>
        <begin position="1105"/>
        <end position="1150"/>
    </location>
</feature>
<evidence type="ECO:0000256" key="1">
    <source>
        <dbReference type="SAM" id="MobiDB-lite"/>
    </source>
</evidence>
<evidence type="ECO:0000313" key="3">
    <source>
        <dbReference type="Proteomes" id="UP000075714"/>
    </source>
</evidence>
<evidence type="ECO:0000313" key="2">
    <source>
        <dbReference type="EMBL" id="KXZ45802.1"/>
    </source>
</evidence>
<feature type="region of interest" description="Disordered" evidence="1">
    <location>
        <begin position="288"/>
        <end position="310"/>
    </location>
</feature>
<dbReference type="AlphaFoldDB" id="A0A150G7H8"/>
<evidence type="ECO:0008006" key="4">
    <source>
        <dbReference type="Google" id="ProtNLM"/>
    </source>
</evidence>
<comment type="caution">
    <text evidence="2">The sequence shown here is derived from an EMBL/GenBank/DDBJ whole genome shotgun (WGS) entry which is preliminary data.</text>
</comment>
<reference evidence="3" key="1">
    <citation type="journal article" date="2016" name="Nat. Commun.">
        <title>The Gonium pectorale genome demonstrates co-option of cell cycle regulation during the evolution of multicellularity.</title>
        <authorList>
            <person name="Hanschen E.R."/>
            <person name="Marriage T.N."/>
            <person name="Ferris P.J."/>
            <person name="Hamaji T."/>
            <person name="Toyoda A."/>
            <person name="Fujiyama A."/>
            <person name="Neme R."/>
            <person name="Noguchi H."/>
            <person name="Minakuchi Y."/>
            <person name="Suzuki M."/>
            <person name="Kawai-Toyooka H."/>
            <person name="Smith D.R."/>
            <person name="Sparks H."/>
            <person name="Anderson J."/>
            <person name="Bakaric R."/>
            <person name="Luria V."/>
            <person name="Karger A."/>
            <person name="Kirschner M.W."/>
            <person name="Durand P.M."/>
            <person name="Michod R.E."/>
            <person name="Nozaki H."/>
            <person name="Olson B.J."/>
        </authorList>
    </citation>
    <scope>NUCLEOTIDE SEQUENCE [LARGE SCALE GENOMIC DNA]</scope>
    <source>
        <strain evidence="3">NIES-2863</strain>
    </source>
</reference>
<dbReference type="Proteomes" id="UP000075714">
    <property type="component" value="Unassembled WGS sequence"/>
</dbReference>
<accession>A0A150G7H8</accession>